<organism evidence="6 7">
    <name type="scientific">Hymenolepis diminuta</name>
    <name type="common">Rat tapeworm</name>
    <dbReference type="NCBI Taxonomy" id="6216"/>
    <lineage>
        <taxon>Eukaryota</taxon>
        <taxon>Metazoa</taxon>
        <taxon>Spiralia</taxon>
        <taxon>Lophotrochozoa</taxon>
        <taxon>Platyhelminthes</taxon>
        <taxon>Cestoda</taxon>
        <taxon>Eucestoda</taxon>
        <taxon>Cyclophyllidea</taxon>
        <taxon>Hymenolepididae</taxon>
        <taxon>Hymenolepis</taxon>
    </lineage>
</organism>
<dbReference type="Pfam" id="PF00097">
    <property type="entry name" value="zf-C3HC4"/>
    <property type="match status" value="1"/>
</dbReference>
<dbReference type="InterPro" id="IPR018957">
    <property type="entry name" value="Znf_C3HC4_RING-type"/>
</dbReference>
<gene>
    <name evidence="6" type="ORF">WMSIL1_LOCUS8948</name>
</gene>
<name>A0A564YS21_HYMDI</name>
<reference evidence="6 7" key="1">
    <citation type="submission" date="2019-07" db="EMBL/GenBank/DDBJ databases">
        <authorList>
            <person name="Jastrzebski P J."/>
            <person name="Paukszto L."/>
            <person name="Jastrzebski P J."/>
        </authorList>
    </citation>
    <scope>NUCLEOTIDE SEQUENCE [LARGE SCALE GENOMIC DNA]</scope>
    <source>
        <strain evidence="6 7">WMS-il1</strain>
    </source>
</reference>
<accession>A0A564YS21</accession>
<evidence type="ECO:0000256" key="1">
    <source>
        <dbReference type="ARBA" id="ARBA00022723"/>
    </source>
</evidence>
<proteinExistence type="predicted"/>
<evidence type="ECO:0000313" key="6">
    <source>
        <dbReference type="EMBL" id="VUZ49789.1"/>
    </source>
</evidence>
<sequence length="244" mass="28993">MIDIECPVCREIIQTEIGTPDSCRHSHCYPCLWNWVIRRQFCPYCRGRLSKIIVTSRIDGRIVRMEPQPLQLIMRINRNNPDKVTIYPIYWGNEELTYDEESDPNLTKIAVENLLWRFLTHYLKDFFADVEALNTLIVQRLMNPVRGPSLDRSIVHCVEAILQSLQHSPQELSQLIIFGIEGIVSDPMLNMREYMRSVDNYITTLQIKALRLRRDLLEWFRNKLHISEYEMLQKEFAVDRYFIT</sequence>
<evidence type="ECO:0000313" key="7">
    <source>
        <dbReference type="Proteomes" id="UP000321570"/>
    </source>
</evidence>
<dbReference type="Gene3D" id="3.30.40.10">
    <property type="entry name" value="Zinc/RING finger domain, C3HC4 (zinc finger)"/>
    <property type="match status" value="1"/>
</dbReference>
<dbReference type="InterPro" id="IPR001841">
    <property type="entry name" value="Znf_RING"/>
</dbReference>
<dbReference type="SUPFAM" id="SSF57850">
    <property type="entry name" value="RING/U-box"/>
    <property type="match status" value="1"/>
</dbReference>
<keyword evidence="1" id="KW-0479">Metal-binding</keyword>
<feature type="domain" description="RING-type" evidence="5">
    <location>
        <begin position="6"/>
        <end position="46"/>
    </location>
</feature>
<evidence type="ECO:0000259" key="5">
    <source>
        <dbReference type="PROSITE" id="PS50089"/>
    </source>
</evidence>
<dbReference type="PROSITE" id="PS50089">
    <property type="entry name" value="ZF_RING_2"/>
    <property type="match status" value="1"/>
</dbReference>
<evidence type="ECO:0000256" key="3">
    <source>
        <dbReference type="ARBA" id="ARBA00022833"/>
    </source>
</evidence>
<dbReference type="InterPro" id="IPR013083">
    <property type="entry name" value="Znf_RING/FYVE/PHD"/>
</dbReference>
<dbReference type="EMBL" id="CABIJS010000333">
    <property type="protein sequence ID" value="VUZ49789.1"/>
    <property type="molecule type" value="Genomic_DNA"/>
</dbReference>
<evidence type="ECO:0000256" key="4">
    <source>
        <dbReference type="PROSITE-ProRule" id="PRU00175"/>
    </source>
</evidence>
<protein>
    <recommendedName>
        <fullName evidence="5">RING-type domain-containing protein</fullName>
    </recommendedName>
</protein>
<keyword evidence="2 4" id="KW-0863">Zinc-finger</keyword>
<keyword evidence="3" id="KW-0862">Zinc</keyword>
<dbReference type="GO" id="GO:0008270">
    <property type="term" value="F:zinc ion binding"/>
    <property type="evidence" value="ECO:0007669"/>
    <property type="project" value="UniProtKB-KW"/>
</dbReference>
<keyword evidence="7" id="KW-1185">Reference proteome</keyword>
<evidence type="ECO:0000256" key="2">
    <source>
        <dbReference type="ARBA" id="ARBA00022771"/>
    </source>
</evidence>
<dbReference type="Proteomes" id="UP000321570">
    <property type="component" value="Unassembled WGS sequence"/>
</dbReference>
<dbReference type="AlphaFoldDB" id="A0A564YS21"/>